<gene>
    <name evidence="1" type="ORF">GONAM_16_00250</name>
</gene>
<evidence type="ECO:0000313" key="2">
    <source>
        <dbReference type="Proteomes" id="UP000035058"/>
    </source>
</evidence>
<organism evidence="1 2">
    <name type="scientific">Gordonia namibiensis NBRC 108229</name>
    <dbReference type="NCBI Taxonomy" id="1208314"/>
    <lineage>
        <taxon>Bacteria</taxon>
        <taxon>Bacillati</taxon>
        <taxon>Actinomycetota</taxon>
        <taxon>Actinomycetes</taxon>
        <taxon>Mycobacteriales</taxon>
        <taxon>Gordoniaceae</taxon>
        <taxon>Gordonia</taxon>
    </lineage>
</organism>
<proteinExistence type="predicted"/>
<dbReference type="RefSeq" id="WP_006866729.1">
    <property type="nucleotide sequence ID" value="NZ_BAHE01000016.1"/>
</dbReference>
<reference evidence="1 2" key="1">
    <citation type="submission" date="2012-08" db="EMBL/GenBank/DDBJ databases">
        <title>Whole genome shotgun sequence of Gordonia namibiensis NBRC 108229.</title>
        <authorList>
            <person name="Isaki-Nakamura S."/>
            <person name="Hosoyama A."/>
            <person name="Tsuchikane K."/>
            <person name="Katsumata H."/>
            <person name="Baba S."/>
            <person name="Yamazaki S."/>
            <person name="Fujita N."/>
        </authorList>
    </citation>
    <scope>NUCLEOTIDE SEQUENCE [LARGE SCALE GENOMIC DNA]</scope>
    <source>
        <strain evidence="1 2">NBRC 108229</strain>
    </source>
</reference>
<accession>K6WM98</accession>
<dbReference type="EMBL" id="BAHE01000016">
    <property type="protein sequence ID" value="GAC00526.1"/>
    <property type="molecule type" value="Genomic_DNA"/>
</dbReference>
<keyword evidence="2" id="KW-1185">Reference proteome</keyword>
<protein>
    <submittedName>
        <fullName evidence="1">Uncharacterized protein</fullName>
    </submittedName>
</protein>
<evidence type="ECO:0000313" key="1">
    <source>
        <dbReference type="EMBL" id="GAC00526.1"/>
    </source>
</evidence>
<sequence>MTKKHPGTRTKPPRPLDTAQQTLDAFDRLLADAAEHGITPTKAVADTRQAIADVVLAEQQTDAEIANLAHHLDGTADDALAILSREDTSPQQRSEAAARVIAGATPQTARQLTKMRNQNRFRRAREAHNTWLRLGDTLITDTLRPWTQAIIVELTSEPHTLADHIVAGRWQGLVEAEEFRQEYSLTAADIRRWDTMPQRHHVPYKRLRAVQLVAEFEHVTNVVDELRQRGLLPDLDPAETNTTTAALYFEHPDKLPDTTTAGTRTTLWICDAIANGAAPTIRTATEAVAAHKEPAMATT</sequence>
<comment type="caution">
    <text evidence="1">The sequence shown here is derived from an EMBL/GenBank/DDBJ whole genome shotgun (WGS) entry which is preliminary data.</text>
</comment>
<dbReference type="Proteomes" id="UP000035058">
    <property type="component" value="Unassembled WGS sequence"/>
</dbReference>
<name>K6WM98_9ACTN</name>
<dbReference type="AlphaFoldDB" id="K6WM98"/>